<keyword evidence="6" id="KW-0999">Mitochondrion inner membrane</keyword>
<feature type="repeat" description="Solcar" evidence="10">
    <location>
        <begin position="106"/>
        <end position="189"/>
    </location>
</feature>
<dbReference type="InterPro" id="IPR018108">
    <property type="entry name" value="MCP_transmembrane"/>
</dbReference>
<evidence type="ECO:0000256" key="4">
    <source>
        <dbReference type="ARBA" id="ARBA00022692"/>
    </source>
</evidence>
<feature type="transmembrane region" description="Helical" evidence="12">
    <location>
        <begin position="160"/>
        <end position="181"/>
    </location>
</feature>
<comment type="subcellular location">
    <subcellularLocation>
        <location evidence="1">Mitochondrion membrane</location>
        <topology evidence="1">Multi-pass membrane protein</topology>
    </subcellularLocation>
</comment>
<keyword evidence="8" id="KW-0496">Mitochondrion</keyword>
<dbReference type="PANTHER" id="PTHR45624:SF10">
    <property type="entry name" value="SLC (SOLUTE CARRIER) HOMOLOG"/>
    <property type="match status" value="1"/>
</dbReference>
<evidence type="ECO:0000256" key="1">
    <source>
        <dbReference type="ARBA" id="ARBA00004225"/>
    </source>
</evidence>
<dbReference type="AlphaFoldDB" id="A0A9Q8QE92"/>
<proteinExistence type="inferred from homology"/>
<evidence type="ECO:0000256" key="8">
    <source>
        <dbReference type="ARBA" id="ARBA00023128"/>
    </source>
</evidence>
<evidence type="ECO:0000256" key="3">
    <source>
        <dbReference type="ARBA" id="ARBA00022448"/>
    </source>
</evidence>
<comment type="similarity">
    <text evidence="2 11">Belongs to the mitochondrial carrier (TC 2.A.29) family.</text>
</comment>
<dbReference type="PROSITE" id="PS50920">
    <property type="entry name" value="SOLCAR"/>
    <property type="match status" value="3"/>
</dbReference>
<evidence type="ECO:0000313" key="13">
    <source>
        <dbReference type="EMBL" id="UNI17311.1"/>
    </source>
</evidence>
<evidence type="ECO:0000256" key="5">
    <source>
        <dbReference type="ARBA" id="ARBA00022737"/>
    </source>
</evidence>
<organism evidence="13 14">
    <name type="scientific">Purpureocillium takamizusanense</name>
    <dbReference type="NCBI Taxonomy" id="2060973"/>
    <lineage>
        <taxon>Eukaryota</taxon>
        <taxon>Fungi</taxon>
        <taxon>Dikarya</taxon>
        <taxon>Ascomycota</taxon>
        <taxon>Pezizomycotina</taxon>
        <taxon>Sordariomycetes</taxon>
        <taxon>Hypocreomycetidae</taxon>
        <taxon>Hypocreales</taxon>
        <taxon>Ophiocordycipitaceae</taxon>
        <taxon>Purpureocillium</taxon>
    </lineage>
</organism>
<dbReference type="PANTHER" id="PTHR45624">
    <property type="entry name" value="MITOCHONDRIAL BASIC AMINO ACIDS TRANSPORTER-RELATED"/>
    <property type="match status" value="1"/>
</dbReference>
<evidence type="ECO:0000256" key="11">
    <source>
        <dbReference type="RuleBase" id="RU000488"/>
    </source>
</evidence>
<feature type="repeat" description="Solcar" evidence="10">
    <location>
        <begin position="1"/>
        <end position="97"/>
    </location>
</feature>
<reference evidence="13" key="1">
    <citation type="submission" date="2021-11" db="EMBL/GenBank/DDBJ databases">
        <title>Purpureocillium_takamizusanense_genome.</title>
        <authorList>
            <person name="Nguyen N.-H."/>
        </authorList>
    </citation>
    <scope>NUCLEOTIDE SEQUENCE</scope>
    <source>
        <strain evidence="13">PT3</strain>
    </source>
</reference>
<feature type="repeat" description="Solcar" evidence="10">
    <location>
        <begin position="198"/>
        <end position="292"/>
    </location>
</feature>
<feature type="transmembrane region" description="Helical" evidence="12">
    <location>
        <begin position="67"/>
        <end position="89"/>
    </location>
</feature>
<evidence type="ECO:0000256" key="6">
    <source>
        <dbReference type="ARBA" id="ARBA00022792"/>
    </source>
</evidence>
<dbReference type="EMBL" id="CP086356">
    <property type="protein sequence ID" value="UNI17311.1"/>
    <property type="molecule type" value="Genomic_DNA"/>
</dbReference>
<keyword evidence="7 12" id="KW-1133">Transmembrane helix</keyword>
<dbReference type="InterPro" id="IPR023395">
    <property type="entry name" value="MCP_dom_sf"/>
</dbReference>
<feature type="transmembrane region" description="Helical" evidence="12">
    <location>
        <begin position="109"/>
        <end position="127"/>
    </location>
</feature>
<keyword evidence="9 10" id="KW-0472">Membrane</keyword>
<keyword evidence="5" id="KW-0677">Repeat</keyword>
<dbReference type="SUPFAM" id="SSF103506">
    <property type="entry name" value="Mitochondrial carrier"/>
    <property type="match status" value="1"/>
</dbReference>
<sequence>MSADFWAGYLSGAIGIIIGNPLDIVKVRLQAASNRAPPLPASLSPSPSSPLLSTASPNLYSRLRPTAALSTGTAAPILGYGALNAVLFVSYNRSKPAINRLLSTRDSLWATWLAGAVGGLSTWVVSAPTELVKCRAQVSTPEASSWAVSRQIWSTGGIRGFYFGGLVTALRDSIGYGFYFWSYELTTRNWPSSHSTPNGPYRVLICGGLAGIITWASVFPLDVIKTRLQTQRWGPEGSSLLHMKRLGAMAVAREAFSQGGFPIFFRGIAVCSIRAFIVNAIQWAVYEWTMKEISGGHEPLINNTAVVLE</sequence>
<evidence type="ECO:0000256" key="2">
    <source>
        <dbReference type="ARBA" id="ARBA00006375"/>
    </source>
</evidence>
<dbReference type="KEGG" id="ptkz:JDV02_003666"/>
<name>A0A9Q8QE92_9HYPO</name>
<gene>
    <name evidence="13" type="ORF">JDV02_003666</name>
</gene>
<feature type="transmembrane region" description="Helical" evidence="12">
    <location>
        <begin position="6"/>
        <end position="25"/>
    </location>
</feature>
<evidence type="ECO:0000256" key="9">
    <source>
        <dbReference type="ARBA" id="ARBA00023136"/>
    </source>
</evidence>
<feature type="transmembrane region" description="Helical" evidence="12">
    <location>
        <begin position="201"/>
        <end position="224"/>
    </location>
</feature>
<dbReference type="Pfam" id="PF00153">
    <property type="entry name" value="Mito_carr"/>
    <property type="match status" value="3"/>
</dbReference>
<dbReference type="Gene3D" id="1.50.40.10">
    <property type="entry name" value="Mitochondrial carrier domain"/>
    <property type="match status" value="1"/>
</dbReference>
<dbReference type="InterPro" id="IPR050567">
    <property type="entry name" value="Mitochondrial_Carrier"/>
</dbReference>
<dbReference type="Proteomes" id="UP000829364">
    <property type="component" value="Chromosome 3"/>
</dbReference>
<keyword evidence="3 11" id="KW-0813">Transport</keyword>
<evidence type="ECO:0000256" key="10">
    <source>
        <dbReference type="PROSITE-ProRule" id="PRU00282"/>
    </source>
</evidence>
<dbReference type="GeneID" id="72065622"/>
<evidence type="ECO:0000313" key="14">
    <source>
        <dbReference type="Proteomes" id="UP000829364"/>
    </source>
</evidence>
<keyword evidence="4 10" id="KW-0812">Transmembrane</keyword>
<dbReference type="GO" id="GO:0031966">
    <property type="term" value="C:mitochondrial membrane"/>
    <property type="evidence" value="ECO:0007669"/>
    <property type="project" value="UniProtKB-SubCell"/>
</dbReference>
<evidence type="ECO:0000256" key="7">
    <source>
        <dbReference type="ARBA" id="ARBA00022989"/>
    </source>
</evidence>
<keyword evidence="14" id="KW-1185">Reference proteome</keyword>
<evidence type="ECO:0008006" key="15">
    <source>
        <dbReference type="Google" id="ProtNLM"/>
    </source>
</evidence>
<dbReference type="GO" id="GO:0022857">
    <property type="term" value="F:transmembrane transporter activity"/>
    <property type="evidence" value="ECO:0007669"/>
    <property type="project" value="TreeGrafter"/>
</dbReference>
<protein>
    <recommendedName>
        <fullName evidence="15">Mitochondrial carrier protein</fullName>
    </recommendedName>
</protein>
<accession>A0A9Q8QE92</accession>
<dbReference type="RefSeq" id="XP_047840792.1">
    <property type="nucleotide sequence ID" value="XM_047984817.1"/>
</dbReference>
<dbReference type="OrthoDB" id="193856at2759"/>
<evidence type="ECO:0000256" key="12">
    <source>
        <dbReference type="SAM" id="Phobius"/>
    </source>
</evidence>